<evidence type="ECO:0000259" key="1">
    <source>
        <dbReference type="Pfam" id="PF00326"/>
    </source>
</evidence>
<evidence type="ECO:0000313" key="3">
    <source>
        <dbReference type="Proteomes" id="UP001489004"/>
    </source>
</evidence>
<dbReference type="PANTHER" id="PTHR42886">
    <property type="entry name" value="RE40534P-RELATED"/>
    <property type="match status" value="1"/>
</dbReference>
<organism evidence="2 3">
    <name type="scientific">[Myrmecia] bisecta</name>
    <dbReference type="NCBI Taxonomy" id="41462"/>
    <lineage>
        <taxon>Eukaryota</taxon>
        <taxon>Viridiplantae</taxon>
        <taxon>Chlorophyta</taxon>
        <taxon>core chlorophytes</taxon>
        <taxon>Trebouxiophyceae</taxon>
        <taxon>Trebouxiales</taxon>
        <taxon>Trebouxiaceae</taxon>
        <taxon>Myrmecia</taxon>
    </lineage>
</organism>
<sequence>MVELQLPAHSRSKLPGNGESAGRFCIGNSHAEAEDLRAAVLYLRERGKTVRAVLGHSKGGNAVILYAAKYDDVALVVNVAGRYDNSAGLAETFGEDVMAKLAAAGQVEWRAGRFKMTITQQDVQNRLSTDMAAAARAIKKSDVLTIHGSADVMVPVEDARLFAACIARHTLLIIDGADHSFTPPHADVLVAEAVRFLTNHVS</sequence>
<reference evidence="2 3" key="1">
    <citation type="journal article" date="2024" name="Nat. Commun.">
        <title>Phylogenomics reveals the evolutionary origins of lichenization in chlorophyte algae.</title>
        <authorList>
            <person name="Puginier C."/>
            <person name="Libourel C."/>
            <person name="Otte J."/>
            <person name="Skaloud P."/>
            <person name="Haon M."/>
            <person name="Grisel S."/>
            <person name="Petersen M."/>
            <person name="Berrin J.G."/>
            <person name="Delaux P.M."/>
            <person name="Dal Grande F."/>
            <person name="Keller J."/>
        </authorList>
    </citation>
    <scope>NUCLEOTIDE SEQUENCE [LARGE SCALE GENOMIC DNA]</scope>
    <source>
        <strain evidence="2 3">SAG 2043</strain>
    </source>
</reference>
<dbReference type="PANTHER" id="PTHR42886:SF53">
    <property type="entry name" value="ALPHA_BETA-HYDROLASES SUPERFAMILY PROTEIN"/>
    <property type="match status" value="1"/>
</dbReference>
<dbReference type="Proteomes" id="UP001489004">
    <property type="component" value="Unassembled WGS sequence"/>
</dbReference>
<dbReference type="GO" id="GO:0006508">
    <property type="term" value="P:proteolysis"/>
    <property type="evidence" value="ECO:0007669"/>
    <property type="project" value="InterPro"/>
</dbReference>
<evidence type="ECO:0000313" key="2">
    <source>
        <dbReference type="EMBL" id="KAK9811419.1"/>
    </source>
</evidence>
<dbReference type="EMBL" id="JALJOR010000009">
    <property type="protein sequence ID" value="KAK9811419.1"/>
    <property type="molecule type" value="Genomic_DNA"/>
</dbReference>
<accession>A0AAW1PP75</accession>
<name>A0AAW1PP75_9CHLO</name>
<dbReference type="InterPro" id="IPR001375">
    <property type="entry name" value="Peptidase_S9_cat"/>
</dbReference>
<dbReference type="SUPFAM" id="SSF53474">
    <property type="entry name" value="alpha/beta-Hydrolases"/>
    <property type="match status" value="1"/>
</dbReference>
<dbReference type="AlphaFoldDB" id="A0AAW1PP75"/>
<dbReference type="Pfam" id="PF00326">
    <property type="entry name" value="Peptidase_S9"/>
    <property type="match status" value="1"/>
</dbReference>
<gene>
    <name evidence="2" type="ORF">WJX72_003691</name>
</gene>
<keyword evidence="3" id="KW-1185">Reference proteome</keyword>
<dbReference type="InterPro" id="IPR029058">
    <property type="entry name" value="AB_hydrolase_fold"/>
</dbReference>
<dbReference type="GO" id="GO:0008236">
    <property type="term" value="F:serine-type peptidase activity"/>
    <property type="evidence" value="ECO:0007669"/>
    <property type="project" value="InterPro"/>
</dbReference>
<protein>
    <recommendedName>
        <fullName evidence="1">Peptidase S9 prolyl oligopeptidase catalytic domain-containing protein</fullName>
    </recommendedName>
</protein>
<dbReference type="Gene3D" id="3.40.50.1820">
    <property type="entry name" value="alpha/beta hydrolase"/>
    <property type="match status" value="1"/>
</dbReference>
<comment type="caution">
    <text evidence="2">The sequence shown here is derived from an EMBL/GenBank/DDBJ whole genome shotgun (WGS) entry which is preliminary data.</text>
</comment>
<proteinExistence type="predicted"/>
<feature type="domain" description="Peptidase S9 prolyl oligopeptidase catalytic" evidence="1">
    <location>
        <begin position="31"/>
        <end position="200"/>
    </location>
</feature>